<proteinExistence type="predicted"/>
<evidence type="ECO:0008006" key="4">
    <source>
        <dbReference type="Google" id="ProtNLM"/>
    </source>
</evidence>
<evidence type="ECO:0000313" key="3">
    <source>
        <dbReference type="Proteomes" id="UP000035481"/>
    </source>
</evidence>
<name>A0A0G9H573_9GAMM</name>
<sequence>MRIGRSFGSLLGLLLLNACASSPSGDAPVQLFGAQDAPRFHAYLACTSNTVDCAIVERAFDRWADDRHVMLETVASDNRVFMTGTPSPAAEQAQPYRITMRYVPDLSAPANPMGGGSMRPMISYNATVHVFDASTGRLLKTMSFKDKAIIDQDSGQANPYINAQVRAFLKQLDPAYAKASAS</sequence>
<dbReference type="STRING" id="1440762.Y882_07380"/>
<dbReference type="RefSeq" id="WP_046971232.1">
    <property type="nucleotide sequence ID" value="NZ_JPLA01000019.1"/>
</dbReference>
<feature type="chain" id="PRO_5002575875" description="DUF4136 domain-containing protein" evidence="1">
    <location>
        <begin position="21"/>
        <end position="182"/>
    </location>
</feature>
<dbReference type="AlphaFoldDB" id="A0A0G9H573"/>
<keyword evidence="1" id="KW-0732">Signal</keyword>
<dbReference type="Proteomes" id="UP000035481">
    <property type="component" value="Unassembled WGS sequence"/>
</dbReference>
<accession>A0A0G9H573</accession>
<gene>
    <name evidence="2" type="ORF">Y882_07380</name>
</gene>
<dbReference type="PATRIC" id="fig|1440762.4.peg.866"/>
<organism evidence="2 3">
    <name type="scientific">Dyella japonica DSM 16301</name>
    <dbReference type="NCBI Taxonomy" id="1440762"/>
    <lineage>
        <taxon>Bacteria</taxon>
        <taxon>Pseudomonadati</taxon>
        <taxon>Pseudomonadota</taxon>
        <taxon>Gammaproteobacteria</taxon>
        <taxon>Lysobacterales</taxon>
        <taxon>Rhodanobacteraceae</taxon>
        <taxon>Dyella</taxon>
    </lineage>
</organism>
<feature type="signal peptide" evidence="1">
    <location>
        <begin position="1"/>
        <end position="20"/>
    </location>
</feature>
<comment type="caution">
    <text evidence="2">The sequence shown here is derived from an EMBL/GenBank/DDBJ whole genome shotgun (WGS) entry which is preliminary data.</text>
</comment>
<dbReference type="OrthoDB" id="5953391at2"/>
<reference evidence="2 3" key="1">
    <citation type="journal article" date="2015" name="Antonie Van Leeuwenhoek">
        <title>A phylogenomic and molecular marker based taxonomic framework for the order Xanthomonadales: proposal to transfer the families Algiphilaceae and Solimonadaceae to the order Nevskiales ord. nov. and to create a new family within the order Xanthomonadales, the family Rhodanobacteraceae fam. nov., containing the genus Rhodanobacter and its closest relatives.</title>
        <authorList>
            <person name="Naushad S."/>
            <person name="Adeolu M."/>
            <person name="Wong S."/>
            <person name="Sohail M."/>
            <person name="Schellhorn H.E."/>
            <person name="Gupta R.S."/>
        </authorList>
    </citation>
    <scope>NUCLEOTIDE SEQUENCE [LARGE SCALE GENOMIC DNA]</scope>
    <source>
        <strain evidence="2 3">DSM 16301</strain>
    </source>
</reference>
<dbReference type="EMBL" id="JPLA01000019">
    <property type="protein sequence ID" value="KLD64374.1"/>
    <property type="molecule type" value="Genomic_DNA"/>
</dbReference>
<evidence type="ECO:0000256" key="1">
    <source>
        <dbReference type="SAM" id="SignalP"/>
    </source>
</evidence>
<evidence type="ECO:0000313" key="2">
    <source>
        <dbReference type="EMBL" id="KLD64374.1"/>
    </source>
</evidence>
<protein>
    <recommendedName>
        <fullName evidence="4">DUF4136 domain-containing protein</fullName>
    </recommendedName>
</protein>